<evidence type="ECO:0000313" key="1">
    <source>
        <dbReference type="EMBL" id="VEL43875.1"/>
    </source>
</evidence>
<dbReference type="Proteomes" id="UP000784294">
    <property type="component" value="Unassembled WGS sequence"/>
</dbReference>
<name>A0A3S5B9I5_9PLAT</name>
<reference evidence="1" key="1">
    <citation type="submission" date="2018-11" db="EMBL/GenBank/DDBJ databases">
        <authorList>
            <consortium name="Pathogen Informatics"/>
        </authorList>
    </citation>
    <scope>NUCLEOTIDE SEQUENCE</scope>
</reference>
<protein>
    <submittedName>
        <fullName evidence="1">Uncharacterized protein</fullName>
    </submittedName>
</protein>
<dbReference type="EMBL" id="CAAALY010286298">
    <property type="protein sequence ID" value="VEL43875.1"/>
    <property type="molecule type" value="Genomic_DNA"/>
</dbReference>
<feature type="non-terminal residue" evidence="1">
    <location>
        <position position="70"/>
    </location>
</feature>
<proteinExistence type="predicted"/>
<accession>A0A3S5B9I5</accession>
<keyword evidence="2" id="KW-1185">Reference proteome</keyword>
<evidence type="ECO:0000313" key="2">
    <source>
        <dbReference type="Proteomes" id="UP000784294"/>
    </source>
</evidence>
<sequence length="70" mass="8047">MDHETCKAKNAVSPKTGSYKNGVITCDLCRRHPKAWQTLTDNFVHPICLPRRLRRLKLILAERSFLKVAV</sequence>
<gene>
    <name evidence="1" type="ORF">PXEA_LOCUS37315</name>
</gene>
<comment type="caution">
    <text evidence="1">The sequence shown here is derived from an EMBL/GenBank/DDBJ whole genome shotgun (WGS) entry which is preliminary data.</text>
</comment>
<dbReference type="AlphaFoldDB" id="A0A3S5B9I5"/>
<organism evidence="1 2">
    <name type="scientific">Protopolystoma xenopodis</name>
    <dbReference type="NCBI Taxonomy" id="117903"/>
    <lineage>
        <taxon>Eukaryota</taxon>
        <taxon>Metazoa</taxon>
        <taxon>Spiralia</taxon>
        <taxon>Lophotrochozoa</taxon>
        <taxon>Platyhelminthes</taxon>
        <taxon>Monogenea</taxon>
        <taxon>Polyopisthocotylea</taxon>
        <taxon>Polystomatidea</taxon>
        <taxon>Polystomatidae</taxon>
        <taxon>Protopolystoma</taxon>
    </lineage>
</organism>